<organism evidence="2 3">
    <name type="scientific">Hymenobacter saemangeumensis</name>
    <dbReference type="NCBI Taxonomy" id="1084522"/>
    <lineage>
        <taxon>Bacteria</taxon>
        <taxon>Pseudomonadati</taxon>
        <taxon>Bacteroidota</taxon>
        <taxon>Cytophagia</taxon>
        <taxon>Cytophagales</taxon>
        <taxon>Hymenobacteraceae</taxon>
        <taxon>Hymenobacter</taxon>
    </lineage>
</organism>
<dbReference type="RefSeq" id="WP_345236142.1">
    <property type="nucleotide sequence ID" value="NZ_BAABGZ010000024.1"/>
</dbReference>
<keyword evidence="1" id="KW-0812">Transmembrane</keyword>
<gene>
    <name evidence="2" type="ORF">GCM10023185_22500</name>
</gene>
<dbReference type="EMBL" id="BAABGZ010000024">
    <property type="protein sequence ID" value="GAA4357635.1"/>
    <property type="molecule type" value="Genomic_DNA"/>
</dbReference>
<comment type="caution">
    <text evidence="2">The sequence shown here is derived from an EMBL/GenBank/DDBJ whole genome shotgun (WGS) entry which is preliminary data.</text>
</comment>
<protein>
    <recommendedName>
        <fullName evidence="4">DUF1772 domain-containing protein</fullName>
    </recommendedName>
</protein>
<accession>A0ABP8IF73</accession>
<evidence type="ECO:0008006" key="4">
    <source>
        <dbReference type="Google" id="ProtNLM"/>
    </source>
</evidence>
<keyword evidence="3" id="KW-1185">Reference proteome</keyword>
<evidence type="ECO:0000313" key="2">
    <source>
        <dbReference type="EMBL" id="GAA4357635.1"/>
    </source>
</evidence>
<sequence>MLTLLLVLNLVLAAYLCGVVWMVQLVQYPAFGLVPKAAWGAFHAAHSRRMGWVVGAPMVAELALALALAWVGRHELPGSGPFWALALVAVVWAATFFIAVPFHRRLSEGFDYIAIDGLTRTNWLRTLAWTFRVGLLGALLLSDINAKQEAGRVAPRPLASAKPSRRVLFNPVVPISCSARKRAGARCCSCSPVLHTAS</sequence>
<evidence type="ECO:0000256" key="1">
    <source>
        <dbReference type="SAM" id="Phobius"/>
    </source>
</evidence>
<reference evidence="3" key="1">
    <citation type="journal article" date="2019" name="Int. J. Syst. Evol. Microbiol.">
        <title>The Global Catalogue of Microorganisms (GCM) 10K type strain sequencing project: providing services to taxonomists for standard genome sequencing and annotation.</title>
        <authorList>
            <consortium name="The Broad Institute Genomics Platform"/>
            <consortium name="The Broad Institute Genome Sequencing Center for Infectious Disease"/>
            <person name="Wu L."/>
            <person name="Ma J."/>
        </authorList>
    </citation>
    <scope>NUCLEOTIDE SEQUENCE [LARGE SCALE GENOMIC DNA]</scope>
    <source>
        <strain evidence="3">JCM 17923</strain>
    </source>
</reference>
<feature type="transmembrane region" description="Helical" evidence="1">
    <location>
        <begin position="82"/>
        <end position="103"/>
    </location>
</feature>
<proteinExistence type="predicted"/>
<keyword evidence="1" id="KW-0472">Membrane</keyword>
<dbReference type="Proteomes" id="UP001501153">
    <property type="component" value="Unassembled WGS sequence"/>
</dbReference>
<feature type="transmembrane region" description="Helical" evidence="1">
    <location>
        <begin position="49"/>
        <end position="70"/>
    </location>
</feature>
<evidence type="ECO:0000313" key="3">
    <source>
        <dbReference type="Proteomes" id="UP001501153"/>
    </source>
</evidence>
<keyword evidence="1" id="KW-1133">Transmembrane helix</keyword>
<name>A0ABP8IF73_9BACT</name>